<dbReference type="AlphaFoldDB" id="A0AAE4Q3I9"/>
<comment type="caution">
    <text evidence="3">The sequence shown here is derived from an EMBL/GenBank/DDBJ whole genome shotgun (WGS) entry which is preliminary data.</text>
</comment>
<accession>A0AAE4Q3I9</accession>
<feature type="compositionally biased region" description="Polar residues" evidence="2">
    <location>
        <begin position="18"/>
        <end position="29"/>
    </location>
</feature>
<feature type="region of interest" description="Disordered" evidence="2">
    <location>
        <begin position="1"/>
        <end position="45"/>
    </location>
</feature>
<dbReference type="RefSeq" id="WP_278892991.1">
    <property type="nucleotide sequence ID" value="NZ_JASGOQ010000003.1"/>
</dbReference>
<feature type="compositionally biased region" description="Basic and acidic residues" evidence="2">
    <location>
        <begin position="1"/>
        <end position="16"/>
    </location>
</feature>
<evidence type="ECO:0000256" key="1">
    <source>
        <dbReference type="SAM" id="Coils"/>
    </source>
</evidence>
<keyword evidence="1" id="KW-0175">Coiled coil</keyword>
<protein>
    <submittedName>
        <fullName evidence="3">Uncharacterized protein</fullName>
    </submittedName>
</protein>
<evidence type="ECO:0000313" key="3">
    <source>
        <dbReference type="EMBL" id="MDV5393276.1"/>
    </source>
</evidence>
<evidence type="ECO:0000313" key="4">
    <source>
        <dbReference type="Proteomes" id="UP001187859"/>
    </source>
</evidence>
<reference evidence="3" key="1">
    <citation type="submission" date="2023-05" db="EMBL/GenBank/DDBJ databases">
        <title>Colonisation of extended spectrum b-lactamase- and carbapenemase-producing bacteria on hospital surfaces from low- and middle-income countries.</title>
        <authorList>
            <person name="Nieto-Rosado M."/>
            <person name="Sands K."/>
            <person name="Iregbu K."/>
            <person name="Zahra R."/>
            <person name="Mazarati J.B."/>
            <person name="Mehtar S."/>
            <person name="Barnards-Group B."/>
            <person name="Walsh T.R."/>
        </authorList>
    </citation>
    <scope>NUCLEOTIDE SEQUENCE</scope>
    <source>
        <strain evidence="3">PP-E493</strain>
    </source>
</reference>
<organism evidence="3 4">
    <name type="scientific">Shewanella xiamenensis</name>
    <dbReference type="NCBI Taxonomy" id="332186"/>
    <lineage>
        <taxon>Bacteria</taxon>
        <taxon>Pseudomonadati</taxon>
        <taxon>Pseudomonadota</taxon>
        <taxon>Gammaproteobacteria</taxon>
        <taxon>Alteromonadales</taxon>
        <taxon>Shewanellaceae</taxon>
        <taxon>Shewanella</taxon>
    </lineage>
</organism>
<evidence type="ECO:0000256" key="2">
    <source>
        <dbReference type="SAM" id="MobiDB-lite"/>
    </source>
</evidence>
<dbReference type="EMBL" id="JASGOQ010000003">
    <property type="protein sequence ID" value="MDV5393276.1"/>
    <property type="molecule type" value="Genomic_DNA"/>
</dbReference>
<sequence>MTDKHDTDFDIFDKKPNIGTQTTDAQIEPSNNEQDDQDNSDHLEAPRAEIGKTAFAESHSDEVDSSNQRTLVHEEYDDEEYEYVEREPIFTAAKILPTLSVIIFGSAFLYFGNTKPDFEAASNDDLASVKTALEHLQTENSSIKSELGAFAKGSDILALRAQTNDQQSKLDSLQQTQNELELFKVTTELGIANNTQNIEQVKNSVQGLTKSQSANSKIEIEFTSKLDAISARINELENKQVSFPAKAQVNQVQGTSETNQSQQHEVVRVELVTPEPVTKRVRDINGLVLESIDVWNGNYIATVSEGYNFQTLSIGKNVKGYTVVEISRDGVKLTNNSTFEMVSLVR</sequence>
<dbReference type="Proteomes" id="UP001187859">
    <property type="component" value="Unassembled WGS sequence"/>
</dbReference>
<name>A0AAE4Q3I9_9GAMM</name>
<feature type="coiled-coil region" evidence="1">
    <location>
        <begin position="126"/>
        <end position="176"/>
    </location>
</feature>
<proteinExistence type="predicted"/>
<gene>
    <name evidence="3" type="ORF">QM089_24120</name>
</gene>